<proteinExistence type="predicted"/>
<dbReference type="PANTHER" id="PTHR43364:SF4">
    <property type="entry name" value="NAD(P)-LINKED OXIDOREDUCTASE SUPERFAMILY PROTEIN"/>
    <property type="match status" value="1"/>
</dbReference>
<dbReference type="PROSITE" id="PS51257">
    <property type="entry name" value="PROKAR_LIPOPROTEIN"/>
    <property type="match status" value="1"/>
</dbReference>
<sequence>MRHLPLGSSGLQVSAVGLGCNNFGGRLDAQATRAVVDAALDAGITLLDTADIYGGAGGSETHLGQALKGRRDQVVLATKFGYDGVDMNYGPAAGSRGGRAYIRRAVEESLRRLDTDHIDLLQLHSPDPATPIAETLAALTELVAEGKVRYIGHSNLTGWQLAEAAHVARETGSSPFVSAQNEWSLLERSVERELVPAALHYGVGVLPYFPLANGLLTGKIRRGAPVPAGSRLEGRDAYLTEERLDVVEALAALGEKYGRTVLELAIGWLSAQPGCASVIAGATSAEQVRANAAVADRPLEAELLAEIDAIAPGVAA</sequence>
<evidence type="ECO:0000259" key="2">
    <source>
        <dbReference type="Pfam" id="PF00248"/>
    </source>
</evidence>
<dbReference type="InterPro" id="IPR023210">
    <property type="entry name" value="NADP_OxRdtase_dom"/>
</dbReference>
<organism evidence="3 4">
    <name type="scientific">Streptomyces caledonius</name>
    <dbReference type="NCBI Taxonomy" id="3134107"/>
    <lineage>
        <taxon>Bacteria</taxon>
        <taxon>Bacillati</taxon>
        <taxon>Actinomycetota</taxon>
        <taxon>Actinomycetes</taxon>
        <taxon>Kitasatosporales</taxon>
        <taxon>Streptomycetaceae</taxon>
        <taxon>Streptomyces</taxon>
    </lineage>
</organism>
<dbReference type="EMBL" id="JBBKAM010000002">
    <property type="protein sequence ID" value="MEJ8640537.1"/>
    <property type="molecule type" value="Genomic_DNA"/>
</dbReference>
<keyword evidence="4" id="KW-1185">Reference proteome</keyword>
<dbReference type="InterPro" id="IPR036812">
    <property type="entry name" value="NAD(P)_OxRdtase_dom_sf"/>
</dbReference>
<evidence type="ECO:0000313" key="4">
    <source>
        <dbReference type="Proteomes" id="UP001382904"/>
    </source>
</evidence>
<accession>A0ABU8TY42</accession>
<name>A0ABU8TY42_9ACTN</name>
<dbReference type="Pfam" id="PF00248">
    <property type="entry name" value="Aldo_ket_red"/>
    <property type="match status" value="1"/>
</dbReference>
<evidence type="ECO:0000256" key="1">
    <source>
        <dbReference type="ARBA" id="ARBA00023002"/>
    </source>
</evidence>
<dbReference type="InterPro" id="IPR050523">
    <property type="entry name" value="AKR_Detox_Biosynth"/>
</dbReference>
<gene>
    <name evidence="3" type="ORF">WKI68_02015</name>
</gene>
<comment type="caution">
    <text evidence="3">The sequence shown here is derived from an EMBL/GenBank/DDBJ whole genome shotgun (WGS) entry which is preliminary data.</text>
</comment>
<dbReference type="Gene3D" id="3.20.20.100">
    <property type="entry name" value="NADP-dependent oxidoreductase domain"/>
    <property type="match status" value="1"/>
</dbReference>
<protein>
    <submittedName>
        <fullName evidence="3">Aldo/keto reductase</fullName>
    </submittedName>
</protein>
<feature type="domain" description="NADP-dependent oxidoreductase" evidence="2">
    <location>
        <begin position="16"/>
        <end position="310"/>
    </location>
</feature>
<dbReference type="Proteomes" id="UP001382904">
    <property type="component" value="Unassembled WGS sequence"/>
</dbReference>
<keyword evidence="1" id="KW-0560">Oxidoreductase</keyword>
<dbReference type="PANTHER" id="PTHR43364">
    <property type="entry name" value="NADH-SPECIFIC METHYLGLYOXAL REDUCTASE-RELATED"/>
    <property type="match status" value="1"/>
</dbReference>
<evidence type="ECO:0000313" key="3">
    <source>
        <dbReference type="EMBL" id="MEJ8640537.1"/>
    </source>
</evidence>
<reference evidence="3 4" key="1">
    <citation type="submission" date="2024-03" db="EMBL/GenBank/DDBJ databases">
        <title>Novel Streptomyces species of biotechnological and ecological value are a feature of Machair soil.</title>
        <authorList>
            <person name="Prole J.R."/>
            <person name="Goodfellow M."/>
            <person name="Allenby N."/>
            <person name="Ward A.C."/>
        </authorList>
    </citation>
    <scope>NUCLEOTIDE SEQUENCE [LARGE SCALE GENOMIC DNA]</scope>
    <source>
        <strain evidence="3 4">MS1.HAVA.3</strain>
    </source>
</reference>
<dbReference type="SUPFAM" id="SSF51430">
    <property type="entry name" value="NAD(P)-linked oxidoreductase"/>
    <property type="match status" value="1"/>
</dbReference>